<sequence length="136" mass="15262">MALILLAGVGVAIKYHNHQVELKKQQAAQQATDKIVFPVLAAHLPAGTYRKHSQLTSRMWGQGVHAFEYKVDITNCDREALKWLSANQVQAALEAAKAPVPVKITDWWFHQTTLHFDVAYVSNPATQQYLADLKKL</sequence>
<dbReference type="EMBL" id="AZGC01000014">
    <property type="protein sequence ID" value="KRL95985.1"/>
    <property type="molecule type" value="Genomic_DNA"/>
</dbReference>
<gene>
    <name evidence="1" type="ORF">FC21_GL000682</name>
</gene>
<keyword evidence="2" id="KW-1185">Reference proteome</keyword>
<comment type="caution">
    <text evidence="1">The sequence shown here is derived from an EMBL/GenBank/DDBJ whole genome shotgun (WGS) entry which is preliminary data.</text>
</comment>
<evidence type="ECO:0000313" key="2">
    <source>
        <dbReference type="Proteomes" id="UP000051084"/>
    </source>
</evidence>
<organism evidence="1 2">
    <name type="scientific">Limosilactobacillus equigenerosi DSM 18793 = JCM 14505</name>
    <dbReference type="NCBI Taxonomy" id="1423742"/>
    <lineage>
        <taxon>Bacteria</taxon>
        <taxon>Bacillati</taxon>
        <taxon>Bacillota</taxon>
        <taxon>Bacilli</taxon>
        <taxon>Lactobacillales</taxon>
        <taxon>Lactobacillaceae</taxon>
        <taxon>Limosilactobacillus</taxon>
    </lineage>
</organism>
<dbReference type="AlphaFoldDB" id="A0A0R1US24"/>
<dbReference type="Proteomes" id="UP000051084">
    <property type="component" value="Unassembled WGS sequence"/>
</dbReference>
<accession>A0A0R1US24</accession>
<dbReference type="STRING" id="417373.GCA_001570685_01081"/>
<evidence type="ECO:0000313" key="1">
    <source>
        <dbReference type="EMBL" id="KRL95985.1"/>
    </source>
</evidence>
<name>A0A0R1US24_9LACO</name>
<dbReference type="PATRIC" id="fig|1423742.4.peg.712"/>
<protein>
    <submittedName>
        <fullName evidence="1">Uncharacterized protein</fullName>
    </submittedName>
</protein>
<proteinExistence type="predicted"/>
<reference evidence="1 2" key="1">
    <citation type="journal article" date="2015" name="Genome Announc.">
        <title>Expanding the biotechnology potential of lactobacilli through comparative genomics of 213 strains and associated genera.</title>
        <authorList>
            <person name="Sun Z."/>
            <person name="Harris H.M."/>
            <person name="McCann A."/>
            <person name="Guo C."/>
            <person name="Argimon S."/>
            <person name="Zhang W."/>
            <person name="Yang X."/>
            <person name="Jeffery I.B."/>
            <person name="Cooney J.C."/>
            <person name="Kagawa T.F."/>
            <person name="Liu W."/>
            <person name="Song Y."/>
            <person name="Salvetti E."/>
            <person name="Wrobel A."/>
            <person name="Rasinkangas P."/>
            <person name="Parkhill J."/>
            <person name="Rea M.C."/>
            <person name="O'Sullivan O."/>
            <person name="Ritari J."/>
            <person name="Douillard F.P."/>
            <person name="Paul Ross R."/>
            <person name="Yang R."/>
            <person name="Briner A.E."/>
            <person name="Felis G.E."/>
            <person name="de Vos W.M."/>
            <person name="Barrangou R."/>
            <person name="Klaenhammer T.R."/>
            <person name="Caufield P.W."/>
            <person name="Cui Y."/>
            <person name="Zhang H."/>
            <person name="O'Toole P.W."/>
        </authorList>
    </citation>
    <scope>NUCLEOTIDE SEQUENCE [LARGE SCALE GENOMIC DNA]</scope>
    <source>
        <strain evidence="1 2">DSM 18793</strain>
    </source>
</reference>